<sequence>MKNTLPVTAVFAGLLAFSQAVLAHDGAPTEAIRTHELTAATQPGLTGHRPALDDGNIRLAQVTSPTDAASSPAAVAADEGAMPSVAYGLVGVLLMICVLVKRRNEPPVL</sequence>
<evidence type="ECO:0000313" key="3">
    <source>
        <dbReference type="EMBL" id="RRN45039.1"/>
    </source>
</evidence>
<feature type="chain" id="PRO_5019060154" description="IPTL-CTERM sorting domain-containing protein" evidence="2">
    <location>
        <begin position="24"/>
        <end position="109"/>
    </location>
</feature>
<dbReference type="Proteomes" id="UP000270261">
    <property type="component" value="Unassembled WGS sequence"/>
</dbReference>
<dbReference type="OrthoDB" id="9972663at2"/>
<dbReference type="EMBL" id="RRUE01000001">
    <property type="protein sequence ID" value="RRN45039.1"/>
    <property type="molecule type" value="Genomic_DNA"/>
</dbReference>
<gene>
    <name evidence="3" type="ORF">EHV23_01920</name>
</gene>
<keyword evidence="4" id="KW-1185">Reference proteome</keyword>
<keyword evidence="2" id="KW-0732">Signal</keyword>
<organism evidence="3 4">
    <name type="scientific">Lautropia dentalis</name>
    <dbReference type="NCBI Taxonomy" id="2490857"/>
    <lineage>
        <taxon>Bacteria</taxon>
        <taxon>Pseudomonadati</taxon>
        <taxon>Pseudomonadota</taxon>
        <taxon>Betaproteobacteria</taxon>
        <taxon>Burkholderiales</taxon>
        <taxon>Burkholderiaceae</taxon>
        <taxon>Lautropia</taxon>
    </lineage>
</organism>
<dbReference type="AlphaFoldDB" id="A0A426FQP0"/>
<evidence type="ECO:0000256" key="1">
    <source>
        <dbReference type="SAM" id="Phobius"/>
    </source>
</evidence>
<keyword evidence="1" id="KW-1133">Transmembrane helix</keyword>
<proteinExistence type="predicted"/>
<keyword evidence="1" id="KW-0812">Transmembrane</keyword>
<accession>A0A426FQP0</accession>
<dbReference type="RefSeq" id="WP_125094470.1">
    <property type="nucleotide sequence ID" value="NZ_RRUE01000001.1"/>
</dbReference>
<keyword evidence="1" id="KW-0472">Membrane</keyword>
<name>A0A426FQP0_9BURK</name>
<evidence type="ECO:0000313" key="4">
    <source>
        <dbReference type="Proteomes" id="UP000270261"/>
    </source>
</evidence>
<evidence type="ECO:0000256" key="2">
    <source>
        <dbReference type="SAM" id="SignalP"/>
    </source>
</evidence>
<feature type="signal peptide" evidence="2">
    <location>
        <begin position="1"/>
        <end position="23"/>
    </location>
</feature>
<protein>
    <recommendedName>
        <fullName evidence="5">IPTL-CTERM sorting domain-containing protein</fullName>
    </recommendedName>
</protein>
<reference evidence="3 4" key="1">
    <citation type="submission" date="2018-11" db="EMBL/GenBank/DDBJ databases">
        <title>Genome sequencing of Lautropia sp. KCOM 2505 (= ChDC F240).</title>
        <authorList>
            <person name="Kook J.-K."/>
            <person name="Park S.-N."/>
            <person name="Lim Y.K."/>
        </authorList>
    </citation>
    <scope>NUCLEOTIDE SEQUENCE [LARGE SCALE GENOMIC DNA]</scope>
    <source>
        <strain evidence="3 4">KCOM 2505</strain>
    </source>
</reference>
<feature type="transmembrane region" description="Helical" evidence="1">
    <location>
        <begin position="81"/>
        <end position="100"/>
    </location>
</feature>
<evidence type="ECO:0008006" key="5">
    <source>
        <dbReference type="Google" id="ProtNLM"/>
    </source>
</evidence>
<comment type="caution">
    <text evidence="3">The sequence shown here is derived from an EMBL/GenBank/DDBJ whole genome shotgun (WGS) entry which is preliminary data.</text>
</comment>